<evidence type="ECO:0000256" key="3">
    <source>
        <dbReference type="PROSITE-ProRule" id="PRU01213"/>
    </source>
</evidence>
<dbReference type="Pfam" id="PF00589">
    <property type="entry name" value="Phage_integrase"/>
    <property type="match status" value="1"/>
</dbReference>
<dbReference type="GO" id="GO:0006310">
    <property type="term" value="P:DNA recombination"/>
    <property type="evidence" value="ECO:0007669"/>
    <property type="project" value="UniProtKB-KW"/>
</dbReference>
<dbReference type="SUPFAM" id="SSF50331">
    <property type="entry name" value="MOP-like"/>
    <property type="match status" value="2"/>
</dbReference>
<evidence type="ECO:0000313" key="8">
    <source>
        <dbReference type="Proteomes" id="UP000184139"/>
    </source>
</evidence>
<dbReference type="Proteomes" id="UP000184139">
    <property type="component" value="Unassembled WGS sequence"/>
</dbReference>
<evidence type="ECO:0000259" key="5">
    <source>
        <dbReference type="PROSITE" id="PS51866"/>
    </source>
</evidence>
<organism evidence="7 8">
    <name type="scientific">Desulfofustis glycolicus DSM 9705</name>
    <dbReference type="NCBI Taxonomy" id="1121409"/>
    <lineage>
        <taxon>Bacteria</taxon>
        <taxon>Pseudomonadati</taxon>
        <taxon>Thermodesulfobacteriota</taxon>
        <taxon>Desulfobulbia</taxon>
        <taxon>Desulfobulbales</taxon>
        <taxon>Desulfocapsaceae</taxon>
        <taxon>Desulfofustis</taxon>
    </lineage>
</organism>
<dbReference type="Gene3D" id="2.40.50.100">
    <property type="match status" value="2"/>
</dbReference>
<dbReference type="STRING" id="1121409.SAMN02745124_01542"/>
<dbReference type="GO" id="GO:0015689">
    <property type="term" value="P:molybdate ion transport"/>
    <property type="evidence" value="ECO:0007669"/>
    <property type="project" value="InterPro"/>
</dbReference>
<dbReference type="AlphaFoldDB" id="A0A1M5V720"/>
<dbReference type="SUPFAM" id="SSF56349">
    <property type="entry name" value="DNA breaking-rejoining enzymes"/>
    <property type="match status" value="1"/>
</dbReference>
<dbReference type="EMBL" id="FQXS01000007">
    <property type="protein sequence ID" value="SHH71059.1"/>
    <property type="molecule type" value="Genomic_DNA"/>
</dbReference>
<evidence type="ECO:0000256" key="4">
    <source>
        <dbReference type="SAM" id="MobiDB-lite"/>
    </source>
</evidence>
<dbReference type="PROSITE" id="PS51866">
    <property type="entry name" value="MOP"/>
    <property type="match status" value="2"/>
</dbReference>
<keyword evidence="8" id="KW-1185">Reference proteome</keyword>
<keyword evidence="2" id="KW-0233">DNA recombination</keyword>
<name>A0A1M5V720_9BACT</name>
<gene>
    <name evidence="7" type="ORF">SAMN02745124_01542</name>
</gene>
<evidence type="ECO:0000256" key="2">
    <source>
        <dbReference type="ARBA" id="ARBA00023172"/>
    </source>
</evidence>
<dbReference type="InterPro" id="IPR004606">
    <property type="entry name" value="Mop_domain"/>
</dbReference>
<dbReference type="Gene3D" id="1.10.443.10">
    <property type="entry name" value="Intergrase catalytic core"/>
    <property type="match status" value="1"/>
</dbReference>
<dbReference type="GO" id="GO:0015074">
    <property type="term" value="P:DNA integration"/>
    <property type="evidence" value="ECO:0007669"/>
    <property type="project" value="InterPro"/>
</dbReference>
<dbReference type="InterPro" id="IPR011010">
    <property type="entry name" value="DNA_brk_join_enz"/>
</dbReference>
<feature type="domain" description="Tyr recombinase" evidence="6">
    <location>
        <begin position="55"/>
        <end position="235"/>
    </location>
</feature>
<feature type="region of interest" description="Disordered" evidence="4">
    <location>
        <begin position="1"/>
        <end position="51"/>
    </location>
</feature>
<dbReference type="InterPro" id="IPR013762">
    <property type="entry name" value="Integrase-like_cat_sf"/>
</dbReference>
<dbReference type="InterPro" id="IPR005116">
    <property type="entry name" value="Transp-assoc_OB_typ1"/>
</dbReference>
<dbReference type="Pfam" id="PF03459">
    <property type="entry name" value="TOBE"/>
    <property type="match status" value="2"/>
</dbReference>
<evidence type="ECO:0000259" key="6">
    <source>
        <dbReference type="PROSITE" id="PS51898"/>
    </source>
</evidence>
<feature type="domain" description="Mop" evidence="5">
    <location>
        <begin position="317"/>
        <end position="383"/>
    </location>
</feature>
<feature type="compositionally biased region" description="Polar residues" evidence="4">
    <location>
        <begin position="24"/>
        <end position="34"/>
    </location>
</feature>
<dbReference type="InterPro" id="IPR008995">
    <property type="entry name" value="Mo/tungstate-bd_C_term_dom"/>
</dbReference>
<reference evidence="7 8" key="1">
    <citation type="submission" date="2016-11" db="EMBL/GenBank/DDBJ databases">
        <authorList>
            <person name="Jaros S."/>
            <person name="Januszkiewicz K."/>
            <person name="Wedrychowicz H."/>
        </authorList>
    </citation>
    <scope>NUCLEOTIDE SEQUENCE [LARGE SCALE GENOMIC DNA]</scope>
    <source>
        <strain evidence="7 8">DSM 9705</strain>
    </source>
</reference>
<dbReference type="RefSeq" id="WP_244155808.1">
    <property type="nucleotide sequence ID" value="NZ_FQXS01000007.1"/>
</dbReference>
<dbReference type="InterPro" id="IPR002104">
    <property type="entry name" value="Integrase_catalytic"/>
</dbReference>
<evidence type="ECO:0000313" key="7">
    <source>
        <dbReference type="EMBL" id="SHH71059.1"/>
    </source>
</evidence>
<feature type="domain" description="Mop" evidence="5">
    <location>
        <begin position="245"/>
        <end position="311"/>
    </location>
</feature>
<dbReference type="GO" id="GO:0003677">
    <property type="term" value="F:DNA binding"/>
    <property type="evidence" value="ECO:0007669"/>
    <property type="project" value="InterPro"/>
</dbReference>
<protein>
    <submittedName>
        <fullName evidence="7">Molybdate transport system regulatory protein</fullName>
    </submittedName>
</protein>
<keyword evidence="1 3" id="KW-0500">Molybdenum</keyword>
<dbReference type="PROSITE" id="PS51898">
    <property type="entry name" value="TYR_RECOMBINASE"/>
    <property type="match status" value="1"/>
</dbReference>
<evidence type="ECO:0000256" key="1">
    <source>
        <dbReference type="ARBA" id="ARBA00022505"/>
    </source>
</evidence>
<proteinExistence type="predicted"/>
<dbReference type="CDD" id="cd00397">
    <property type="entry name" value="DNA_BRE_C"/>
    <property type="match status" value="1"/>
</dbReference>
<sequence length="385" mass="42553">MDKQEALTIHMGGRSAKKTERRVATSTAAPSETKQAAHRGRSGSSRDDSPCLDSVQLGQLEQSFCQWQRQARRTDQRRSRSRLLLVFLLIRYTGAKLNEVLMVQPNRDFDWERSVVCFCSGAEDDVASGREVHLSKTLAAALRDLLDEPTLQPLAEQRLQLDPGFVRRKFYERTVACGFAKRLGGPEMLRKARATELLQGNMPLPAVQMMLGHSSPSLTSSYVSFSAEEIRSVARHFLEREDRRRTSARNTFFGKVETIRRGTIQSLVVLATIDGFSIATVITNDSLERLGLCRGRLLTAEVKAPLVMLQAGEEPPLCSADNRLKGSVVAVTPGPVTSECVVRVSEGVEVCAIISSAQRSVLDLRVGMAVWVLFSCFAVVLQADD</sequence>
<accession>A0A1M5V720</accession>